<comment type="caution">
    <text evidence="1">The sequence shown here is derived from an EMBL/GenBank/DDBJ whole genome shotgun (WGS) entry which is preliminary data.</text>
</comment>
<proteinExistence type="predicted"/>
<protein>
    <submittedName>
        <fullName evidence="1">Uncharacterized protein</fullName>
    </submittedName>
</protein>
<dbReference type="EMBL" id="PQXF01000031">
    <property type="protein sequence ID" value="PXF58915.1"/>
    <property type="molecule type" value="Genomic_DNA"/>
</dbReference>
<evidence type="ECO:0000313" key="2">
    <source>
        <dbReference type="Proteomes" id="UP000248329"/>
    </source>
</evidence>
<gene>
    <name evidence="1" type="ORF">C4B59_12560</name>
</gene>
<evidence type="ECO:0000313" key="1">
    <source>
        <dbReference type="EMBL" id="PXF58915.1"/>
    </source>
</evidence>
<organism evidence="1 2">
    <name type="scientific">Candidatus Methanogaster sp</name>
    <dbReference type="NCBI Taxonomy" id="3386292"/>
    <lineage>
        <taxon>Archaea</taxon>
        <taxon>Methanobacteriati</taxon>
        <taxon>Methanobacteriota</taxon>
        <taxon>Stenosarchaea group</taxon>
        <taxon>Methanomicrobia</taxon>
        <taxon>Methanosarcinales</taxon>
        <taxon>ANME-2 cluster</taxon>
        <taxon>Candidatus Methanogasteraceae</taxon>
        <taxon>Candidatus Methanogaster</taxon>
    </lineage>
</organism>
<dbReference type="Proteomes" id="UP000248329">
    <property type="component" value="Unassembled WGS sequence"/>
</dbReference>
<accession>A0AC61L068</accession>
<name>A0AC61L068_9EURY</name>
<sequence length="558" mass="61538">MSGRVYAEAKAAPKSSFTPVRTGILAGYREKQLVSQTPLIQTKLTINQPGDRYEQEADRVADAVMRMPEPQVKRQVEPEEEEEETIQTKPLAAQITPLIQRHVKPEEGDEEEEPIQAKQGGQPPHASPALQTQIRVLKGGGNPLPESVRNFFETRFGHDFSQVRVHTDAQAAESARALDARAYTVGQDVVFETGQYAPNATAGTKLLAHELTHVIQQSPKNHNILPKTNNKGGYVQVGLEKPVGIALAAVEENSTDRSQESESKRKLGFCDRFIAEVESLAVGSETEQWRSQDLDRIGRRALEYMDISQLRVLADELGIPPAQEAITETSTEEVIQRDAAAAATVAGTMWWLTLVDGPIPVGDLVYVGLIAIAAVAVATTASSRAQPLPAPQEVPVPEEVTEPRPPGEVIPIESHPRYQPRFQEPVPEPQVSRPLGPDIFPVPRPEPRRPEPRRRNECFERNPTFIACDGFRDIYEAAAHFLQVQDEEDVDFDALRECHGRTSFVPDVIGACDYGPGENWHCRVEGASTPLSIFGCSCCEEDGTSGRVWRGAHWSIGR</sequence>
<reference evidence="1" key="1">
    <citation type="submission" date="2018-01" db="EMBL/GenBank/DDBJ databases">
        <authorList>
            <person name="Krukenberg V."/>
        </authorList>
    </citation>
    <scope>NUCLEOTIDE SEQUENCE</scope>
    <source>
        <strain evidence="1">E20ANME2</strain>
    </source>
</reference>